<comment type="caution">
    <text evidence="2">The sequence shown here is derived from an EMBL/GenBank/DDBJ whole genome shotgun (WGS) entry which is preliminary data.</text>
</comment>
<proteinExistence type="predicted"/>
<reference evidence="3" key="1">
    <citation type="journal article" date="2019" name="Int. J. Syst. Evol. Microbiol.">
        <title>The Global Catalogue of Microorganisms (GCM) 10K type strain sequencing project: providing services to taxonomists for standard genome sequencing and annotation.</title>
        <authorList>
            <consortium name="The Broad Institute Genomics Platform"/>
            <consortium name="The Broad Institute Genome Sequencing Center for Infectious Disease"/>
            <person name="Wu L."/>
            <person name="Ma J."/>
        </authorList>
    </citation>
    <scope>NUCLEOTIDE SEQUENCE [LARGE SCALE GENOMIC DNA]</scope>
    <source>
        <strain evidence="3">CCUG 61485</strain>
    </source>
</reference>
<name>A0ABW3Y0K4_9FLAO</name>
<sequence>MKEYKNIDRLFQENFKEMEVFPPDRVWNNIEMQLQGRSRTRVAPLFRKLSGVAVAALLLFSLGLGYFKPWKKETLLNNRGAIQNSENNTNASTIINTGSENEKEKTVAVSSVVGKKIKKGKVVNLETPISVESEKNDFKFADDKGNAIVNNEINKKDEEIVEKTSNGNKEFLQTSIETAISSNEKINIKQETDKKWSIGPTVAPVYLNSLQQGSPISENLKNNSISTDEAFSYGVKVNYQLTEKINIQSGLNRLELGYNTKDVNLAISSSKYSNNNLDSKNSAIYLSSSQNSRPNIESSTVAGKTDVEGELNQSFEYLEIPIEMKYNLFESKVGLNLVGGFSTYILTDNQVSFVLPNLNETKIGEANNLNSFNFSGNLGFDIDYKITQDWFLNVTPMVKYQFNTFSNSSGNFQPYYFGVYSGVNYRF</sequence>
<dbReference type="RefSeq" id="WP_377176894.1">
    <property type="nucleotide sequence ID" value="NZ_JBHTMY010000002.1"/>
</dbReference>
<evidence type="ECO:0000256" key="1">
    <source>
        <dbReference type="SAM" id="Phobius"/>
    </source>
</evidence>
<protein>
    <recommendedName>
        <fullName evidence="4">Outer membrane protein beta-barrel domain-containing protein</fullName>
    </recommendedName>
</protein>
<keyword evidence="1" id="KW-0812">Transmembrane</keyword>
<accession>A0ABW3Y0K4</accession>
<feature type="transmembrane region" description="Helical" evidence="1">
    <location>
        <begin position="45"/>
        <end position="67"/>
    </location>
</feature>
<keyword evidence="1" id="KW-0472">Membrane</keyword>
<dbReference type="EMBL" id="JBHTMY010000002">
    <property type="protein sequence ID" value="MFD1314970.1"/>
    <property type="molecule type" value="Genomic_DNA"/>
</dbReference>
<gene>
    <name evidence="2" type="ORF">ACFQ39_05035</name>
</gene>
<evidence type="ECO:0008006" key="4">
    <source>
        <dbReference type="Google" id="ProtNLM"/>
    </source>
</evidence>
<evidence type="ECO:0000313" key="3">
    <source>
        <dbReference type="Proteomes" id="UP001597201"/>
    </source>
</evidence>
<organism evidence="2 3">
    <name type="scientific">Namhaeicola litoreus</name>
    <dbReference type="NCBI Taxonomy" id="1052145"/>
    <lineage>
        <taxon>Bacteria</taxon>
        <taxon>Pseudomonadati</taxon>
        <taxon>Bacteroidota</taxon>
        <taxon>Flavobacteriia</taxon>
        <taxon>Flavobacteriales</taxon>
        <taxon>Flavobacteriaceae</taxon>
        <taxon>Namhaeicola</taxon>
    </lineage>
</organism>
<keyword evidence="1" id="KW-1133">Transmembrane helix</keyword>
<dbReference type="Proteomes" id="UP001597201">
    <property type="component" value="Unassembled WGS sequence"/>
</dbReference>
<keyword evidence="3" id="KW-1185">Reference proteome</keyword>
<evidence type="ECO:0000313" key="2">
    <source>
        <dbReference type="EMBL" id="MFD1314970.1"/>
    </source>
</evidence>